<comment type="cofactor">
    <cofactor evidence="15">
        <name>[4Fe-4S] cluster</name>
        <dbReference type="ChEBI" id="CHEBI:49883"/>
    </cofactor>
</comment>
<evidence type="ECO:0000313" key="17">
    <source>
        <dbReference type="EMBL" id="KII67574.1"/>
    </source>
</evidence>
<dbReference type="GO" id="GO:0006297">
    <property type="term" value="P:nucleotide-excision repair, DNA gap filling"/>
    <property type="evidence" value="ECO:0007669"/>
    <property type="project" value="TreeGrafter"/>
</dbReference>
<dbReference type="EC" id="2.7.7.7" evidence="15"/>
<keyword evidence="6 15" id="KW-0235">DNA replication</keyword>
<dbReference type="GO" id="GO:0006287">
    <property type="term" value="P:base-excision repair, gap-filling"/>
    <property type="evidence" value="ECO:0007669"/>
    <property type="project" value="TreeGrafter"/>
</dbReference>
<evidence type="ECO:0000256" key="5">
    <source>
        <dbReference type="ARBA" id="ARBA00022695"/>
    </source>
</evidence>
<proteinExistence type="inferred from homology"/>
<dbReference type="InterPro" id="IPR043502">
    <property type="entry name" value="DNA/RNA_pol_sf"/>
</dbReference>
<dbReference type="EMBL" id="JWZT01003130">
    <property type="protein sequence ID" value="KII67574.1"/>
    <property type="molecule type" value="Genomic_DNA"/>
</dbReference>
<keyword evidence="4 15" id="KW-0808">Transferase</keyword>
<dbReference type="GO" id="GO:0008310">
    <property type="term" value="F:single-stranded DNA 3'-5' DNA exonuclease activity"/>
    <property type="evidence" value="ECO:0007669"/>
    <property type="project" value="TreeGrafter"/>
</dbReference>
<keyword evidence="12 15" id="KW-0411">Iron-sulfur</keyword>
<comment type="function">
    <text evidence="15">DNA polymerase II participates in chromosomal DNA replication.</text>
</comment>
<dbReference type="Gene3D" id="3.90.1600.10">
    <property type="entry name" value="Palm domain of DNA polymerase"/>
    <property type="match status" value="1"/>
</dbReference>
<evidence type="ECO:0000256" key="7">
    <source>
        <dbReference type="ARBA" id="ARBA00022723"/>
    </source>
</evidence>
<dbReference type="GO" id="GO:0008270">
    <property type="term" value="F:zinc ion binding"/>
    <property type="evidence" value="ECO:0007669"/>
    <property type="project" value="UniProtKB-KW"/>
</dbReference>
<dbReference type="GO" id="GO:0003887">
    <property type="term" value="F:DNA-directed DNA polymerase activity"/>
    <property type="evidence" value="ECO:0007669"/>
    <property type="project" value="UniProtKB-KW"/>
</dbReference>
<dbReference type="PANTHER" id="PTHR10670:SF0">
    <property type="entry name" value="DNA POLYMERASE EPSILON CATALYTIC SUBUNIT A"/>
    <property type="match status" value="1"/>
</dbReference>
<evidence type="ECO:0000256" key="4">
    <source>
        <dbReference type="ARBA" id="ARBA00022679"/>
    </source>
</evidence>
<keyword evidence="5 15" id="KW-0548">Nucleotidyltransferase</keyword>
<keyword evidence="11 15" id="KW-0408">Iron</keyword>
<evidence type="ECO:0000256" key="10">
    <source>
        <dbReference type="ARBA" id="ARBA00022932"/>
    </source>
</evidence>
<sequence length="276" mass="31726">MEMAGIVCNTGANIIKEARSIVEGIGRPLELDTDGIWCMLPSSFPTTLKVDGPYLAMCLPASKEENKKLKKRYAVFDFDRNISELKGFEIKRRGELNLVKIFQNSLFEVILNGSTLESCYQELGKIANFWLDLLDNKARDMDDHELLNIISEQKMMSRPLSDYGKQKSTSITTAKRLAEFLGDEMIRDKGLTCRYIISLKPVDSPVTERAVPVAIFQTSESTKLYYLRKWLKDPRLNDYDPRSILDWEYYITRLKSCIQKIITIPALIQNVFFLIN</sequence>
<dbReference type="Gene3D" id="1.10.132.60">
    <property type="entry name" value="DNA polymerase family B, C-terminal domain"/>
    <property type="match status" value="1"/>
</dbReference>
<keyword evidence="10 15" id="KW-0239">DNA-directed DNA polymerase</keyword>
<keyword evidence="9 15" id="KW-0862">Zinc</keyword>
<evidence type="ECO:0000259" key="16">
    <source>
        <dbReference type="Pfam" id="PF22634"/>
    </source>
</evidence>
<keyword evidence="3 15" id="KW-0004">4Fe-4S</keyword>
<evidence type="ECO:0000256" key="3">
    <source>
        <dbReference type="ARBA" id="ARBA00022485"/>
    </source>
</evidence>
<dbReference type="OrthoDB" id="10006192at2759"/>
<organism evidence="17 18">
    <name type="scientific">Thelohanellus kitauei</name>
    <name type="common">Myxosporean</name>
    <dbReference type="NCBI Taxonomy" id="669202"/>
    <lineage>
        <taxon>Eukaryota</taxon>
        <taxon>Metazoa</taxon>
        <taxon>Cnidaria</taxon>
        <taxon>Myxozoa</taxon>
        <taxon>Myxosporea</taxon>
        <taxon>Bivalvulida</taxon>
        <taxon>Platysporina</taxon>
        <taxon>Myxobolidae</taxon>
        <taxon>Thelohanellus</taxon>
    </lineage>
</organism>
<evidence type="ECO:0000256" key="13">
    <source>
        <dbReference type="ARBA" id="ARBA00023125"/>
    </source>
</evidence>
<keyword evidence="14 15" id="KW-0539">Nucleus</keyword>
<gene>
    <name evidence="17" type="ORF">RF11_14308</name>
</gene>
<comment type="subcellular location">
    <subcellularLocation>
        <location evidence="1 15">Nucleus</location>
    </subcellularLocation>
</comment>
<evidence type="ECO:0000256" key="14">
    <source>
        <dbReference type="ARBA" id="ARBA00023242"/>
    </source>
</evidence>
<evidence type="ECO:0000256" key="6">
    <source>
        <dbReference type="ARBA" id="ARBA00022705"/>
    </source>
</evidence>
<protein>
    <recommendedName>
        <fullName evidence="15">DNA polymerase epsilon catalytic subunit</fullName>
        <ecNumber evidence="15">2.7.7.7</ecNumber>
    </recommendedName>
</protein>
<dbReference type="InterPro" id="IPR023211">
    <property type="entry name" value="DNA_pol_palm_dom_sf"/>
</dbReference>
<evidence type="ECO:0000256" key="11">
    <source>
        <dbReference type="ARBA" id="ARBA00023004"/>
    </source>
</evidence>
<dbReference type="GO" id="GO:0003677">
    <property type="term" value="F:DNA binding"/>
    <property type="evidence" value="ECO:0007669"/>
    <property type="project" value="UniProtKB-KW"/>
</dbReference>
<evidence type="ECO:0000256" key="15">
    <source>
        <dbReference type="RuleBase" id="RU365029"/>
    </source>
</evidence>
<dbReference type="AlphaFoldDB" id="A0A0C2IQ24"/>
<keyword evidence="13 15" id="KW-0238">DNA-binding</keyword>
<evidence type="ECO:0000256" key="9">
    <source>
        <dbReference type="ARBA" id="ARBA00022833"/>
    </source>
</evidence>
<evidence type="ECO:0000256" key="2">
    <source>
        <dbReference type="ARBA" id="ARBA00005755"/>
    </source>
</evidence>
<keyword evidence="18" id="KW-1185">Reference proteome</keyword>
<keyword evidence="8 15" id="KW-0863">Zinc-finger</keyword>
<evidence type="ECO:0000256" key="8">
    <source>
        <dbReference type="ARBA" id="ARBA00022771"/>
    </source>
</evidence>
<dbReference type="PANTHER" id="PTHR10670">
    <property type="entry name" value="DNA POLYMERASE EPSILON CATALYTIC SUBUNIT A"/>
    <property type="match status" value="1"/>
</dbReference>
<dbReference type="Pfam" id="PF22634">
    <property type="entry name" value="POL2_thumb"/>
    <property type="match status" value="1"/>
</dbReference>
<comment type="caution">
    <text evidence="17">The sequence shown here is derived from an EMBL/GenBank/DDBJ whole genome shotgun (WGS) entry which is preliminary data.</text>
</comment>
<dbReference type="GO" id="GO:0000278">
    <property type="term" value="P:mitotic cell cycle"/>
    <property type="evidence" value="ECO:0007669"/>
    <property type="project" value="TreeGrafter"/>
</dbReference>
<dbReference type="InterPro" id="IPR042087">
    <property type="entry name" value="DNA_pol_B_thumb"/>
</dbReference>
<feature type="domain" description="DNA polymerase epsilon ,catalytic subunit A thumb" evidence="16">
    <location>
        <begin position="92"/>
        <end position="269"/>
    </location>
</feature>
<dbReference type="Proteomes" id="UP000031668">
    <property type="component" value="Unassembled WGS sequence"/>
</dbReference>
<comment type="similarity">
    <text evidence="2 15">Belongs to the DNA polymerase type-B family.</text>
</comment>
<dbReference type="InterPro" id="IPR055191">
    <property type="entry name" value="POL2_thumb"/>
</dbReference>
<evidence type="ECO:0000313" key="18">
    <source>
        <dbReference type="Proteomes" id="UP000031668"/>
    </source>
</evidence>
<name>A0A0C2IQ24_THEKT</name>
<dbReference type="GO" id="GO:0045004">
    <property type="term" value="P:DNA replication proofreading"/>
    <property type="evidence" value="ECO:0007669"/>
    <property type="project" value="TreeGrafter"/>
</dbReference>
<evidence type="ECO:0000256" key="12">
    <source>
        <dbReference type="ARBA" id="ARBA00023014"/>
    </source>
</evidence>
<accession>A0A0C2IQ24</accession>
<comment type="catalytic activity">
    <reaction evidence="15">
        <text>DNA(n) + a 2'-deoxyribonucleoside 5'-triphosphate = DNA(n+1) + diphosphate</text>
        <dbReference type="Rhea" id="RHEA:22508"/>
        <dbReference type="Rhea" id="RHEA-COMP:17339"/>
        <dbReference type="Rhea" id="RHEA-COMP:17340"/>
        <dbReference type="ChEBI" id="CHEBI:33019"/>
        <dbReference type="ChEBI" id="CHEBI:61560"/>
        <dbReference type="ChEBI" id="CHEBI:173112"/>
        <dbReference type="EC" id="2.7.7.7"/>
    </reaction>
</comment>
<dbReference type="FunFam" id="1.10.132.60:FF:000002">
    <property type="entry name" value="DNA polymerase epsilon catalytic subunit"/>
    <property type="match status" value="1"/>
</dbReference>
<keyword evidence="7 15" id="KW-0479">Metal-binding</keyword>
<dbReference type="GO" id="GO:0008622">
    <property type="term" value="C:epsilon DNA polymerase complex"/>
    <property type="evidence" value="ECO:0007669"/>
    <property type="project" value="InterPro"/>
</dbReference>
<dbReference type="GO" id="GO:0006272">
    <property type="term" value="P:leading strand elongation"/>
    <property type="evidence" value="ECO:0007669"/>
    <property type="project" value="TreeGrafter"/>
</dbReference>
<dbReference type="SUPFAM" id="SSF56672">
    <property type="entry name" value="DNA/RNA polymerases"/>
    <property type="match status" value="1"/>
</dbReference>
<dbReference type="InterPro" id="IPR029703">
    <property type="entry name" value="POL2"/>
</dbReference>
<reference evidence="17 18" key="1">
    <citation type="journal article" date="2014" name="Genome Biol. Evol.">
        <title>The genome of the myxosporean Thelohanellus kitauei shows adaptations to nutrient acquisition within its fish host.</title>
        <authorList>
            <person name="Yang Y."/>
            <person name="Xiong J."/>
            <person name="Zhou Z."/>
            <person name="Huo F."/>
            <person name="Miao W."/>
            <person name="Ran C."/>
            <person name="Liu Y."/>
            <person name="Zhang J."/>
            <person name="Feng J."/>
            <person name="Wang M."/>
            <person name="Wang M."/>
            <person name="Wang L."/>
            <person name="Yao B."/>
        </authorList>
    </citation>
    <scope>NUCLEOTIDE SEQUENCE [LARGE SCALE GENOMIC DNA]</scope>
    <source>
        <strain evidence="17">Wuqing</strain>
    </source>
</reference>
<evidence type="ECO:0000256" key="1">
    <source>
        <dbReference type="ARBA" id="ARBA00004123"/>
    </source>
</evidence>
<dbReference type="GO" id="GO:0051539">
    <property type="term" value="F:4 iron, 4 sulfur cluster binding"/>
    <property type="evidence" value="ECO:0007669"/>
    <property type="project" value="UniProtKB-KW"/>
</dbReference>